<gene>
    <name evidence="1" type="ORF">AWB67_04099</name>
</gene>
<accession>A0A158JP68</accession>
<name>A0A158JP68_9BURK</name>
<evidence type="ECO:0000313" key="1">
    <source>
        <dbReference type="EMBL" id="SAL70646.1"/>
    </source>
</evidence>
<protein>
    <submittedName>
        <fullName evidence="1">Uncharacterized protein</fullName>
    </submittedName>
</protein>
<sequence>MPSATLCVAVISVEAVAPENATIDATDRSTSPSASTNIIVTEMEPISVTESSRPCMLRELKKPGTDSESATNRITNTITMPDLLMRSHVRAACARAPTLSFGFG</sequence>
<evidence type="ECO:0000313" key="2">
    <source>
        <dbReference type="Proteomes" id="UP000054925"/>
    </source>
</evidence>
<keyword evidence="2" id="KW-1185">Reference proteome</keyword>
<dbReference type="EMBL" id="FCOL02000025">
    <property type="protein sequence ID" value="SAL70646.1"/>
    <property type="molecule type" value="Genomic_DNA"/>
</dbReference>
<reference evidence="1" key="1">
    <citation type="submission" date="2016-01" db="EMBL/GenBank/DDBJ databases">
        <authorList>
            <person name="Peeters C."/>
        </authorList>
    </citation>
    <scope>NUCLEOTIDE SEQUENCE [LARGE SCALE GENOMIC DNA]</scope>
    <source>
        <strain evidence="1">LMG 22937</strain>
    </source>
</reference>
<organism evidence="1 2">
    <name type="scientific">Caballeronia terrestris</name>
    <dbReference type="NCBI Taxonomy" id="1226301"/>
    <lineage>
        <taxon>Bacteria</taxon>
        <taxon>Pseudomonadati</taxon>
        <taxon>Pseudomonadota</taxon>
        <taxon>Betaproteobacteria</taxon>
        <taxon>Burkholderiales</taxon>
        <taxon>Burkholderiaceae</taxon>
        <taxon>Caballeronia</taxon>
    </lineage>
</organism>
<dbReference type="AlphaFoldDB" id="A0A158JP68"/>
<dbReference type="Proteomes" id="UP000054925">
    <property type="component" value="Unassembled WGS sequence"/>
</dbReference>
<proteinExistence type="predicted"/>
<comment type="caution">
    <text evidence="1">The sequence shown here is derived from an EMBL/GenBank/DDBJ whole genome shotgun (WGS) entry which is preliminary data.</text>
</comment>